<evidence type="ECO:0000256" key="3">
    <source>
        <dbReference type="ARBA" id="ARBA00023125"/>
    </source>
</evidence>
<evidence type="ECO:0000313" key="7">
    <source>
        <dbReference type="EMBL" id="MED6223102.1"/>
    </source>
</evidence>
<keyword evidence="2" id="KW-0805">Transcription regulation</keyword>
<protein>
    <recommendedName>
        <fullName evidence="9">TF-B3 domain-containing protein</fullName>
    </recommendedName>
</protein>
<dbReference type="EMBL" id="JASCZI010272663">
    <property type="protein sequence ID" value="MED6223102.1"/>
    <property type="molecule type" value="Genomic_DNA"/>
</dbReference>
<keyword evidence="4" id="KW-0804">Transcription</keyword>
<evidence type="ECO:0000256" key="2">
    <source>
        <dbReference type="ARBA" id="ARBA00023015"/>
    </source>
</evidence>
<evidence type="ECO:0008006" key="9">
    <source>
        <dbReference type="Google" id="ProtNLM"/>
    </source>
</evidence>
<keyword evidence="3" id="KW-0238">DNA-binding</keyword>
<gene>
    <name evidence="7" type="ORF">PIB30_070739</name>
</gene>
<organism evidence="7 8">
    <name type="scientific">Stylosanthes scabra</name>
    <dbReference type="NCBI Taxonomy" id="79078"/>
    <lineage>
        <taxon>Eukaryota</taxon>
        <taxon>Viridiplantae</taxon>
        <taxon>Streptophyta</taxon>
        <taxon>Embryophyta</taxon>
        <taxon>Tracheophyta</taxon>
        <taxon>Spermatophyta</taxon>
        <taxon>Magnoliopsida</taxon>
        <taxon>eudicotyledons</taxon>
        <taxon>Gunneridae</taxon>
        <taxon>Pentapetalae</taxon>
        <taxon>rosids</taxon>
        <taxon>fabids</taxon>
        <taxon>Fabales</taxon>
        <taxon>Fabaceae</taxon>
        <taxon>Papilionoideae</taxon>
        <taxon>50 kb inversion clade</taxon>
        <taxon>dalbergioids sensu lato</taxon>
        <taxon>Dalbergieae</taxon>
        <taxon>Pterocarpus clade</taxon>
        <taxon>Stylosanthes</taxon>
    </lineage>
</organism>
<dbReference type="InterPro" id="IPR015300">
    <property type="entry name" value="DNA-bd_pseudobarrel_sf"/>
</dbReference>
<keyword evidence="5" id="KW-0539">Nucleus</keyword>
<dbReference type="Gene3D" id="2.40.330.10">
    <property type="entry name" value="DNA-binding pseudobarrel domain"/>
    <property type="match status" value="1"/>
</dbReference>
<feature type="region of interest" description="Disordered" evidence="6">
    <location>
        <begin position="157"/>
        <end position="177"/>
    </location>
</feature>
<reference evidence="7 8" key="1">
    <citation type="journal article" date="2023" name="Plants (Basel)">
        <title>Bridging the Gap: Combining Genomics and Transcriptomics Approaches to Understand Stylosanthes scabra, an Orphan Legume from the Brazilian Caatinga.</title>
        <authorList>
            <person name="Ferreira-Neto J.R.C."/>
            <person name="da Silva M.D."/>
            <person name="Binneck E."/>
            <person name="de Melo N.F."/>
            <person name="da Silva R.H."/>
            <person name="de Melo A.L.T.M."/>
            <person name="Pandolfi V."/>
            <person name="Bustamante F.O."/>
            <person name="Brasileiro-Vidal A.C."/>
            <person name="Benko-Iseppon A.M."/>
        </authorList>
    </citation>
    <scope>NUCLEOTIDE SEQUENCE [LARGE SCALE GENOMIC DNA]</scope>
    <source>
        <tissue evidence="7">Leaves</tissue>
    </source>
</reference>
<evidence type="ECO:0000256" key="6">
    <source>
        <dbReference type="SAM" id="MobiDB-lite"/>
    </source>
</evidence>
<accession>A0ABU6ZM90</accession>
<proteinExistence type="predicted"/>
<evidence type="ECO:0000256" key="5">
    <source>
        <dbReference type="ARBA" id="ARBA00023242"/>
    </source>
</evidence>
<comment type="subcellular location">
    <subcellularLocation>
        <location evidence="1">Nucleus</location>
    </subcellularLocation>
</comment>
<comment type="caution">
    <text evidence="7">The sequence shown here is derived from an EMBL/GenBank/DDBJ whole genome shotgun (WGS) entry which is preliminary data.</text>
</comment>
<keyword evidence="8" id="KW-1185">Reference proteome</keyword>
<evidence type="ECO:0000313" key="8">
    <source>
        <dbReference type="Proteomes" id="UP001341840"/>
    </source>
</evidence>
<evidence type="ECO:0000256" key="4">
    <source>
        <dbReference type="ARBA" id="ARBA00023163"/>
    </source>
</evidence>
<dbReference type="Proteomes" id="UP001341840">
    <property type="component" value="Unassembled WGS sequence"/>
</dbReference>
<name>A0ABU6ZM90_9FABA</name>
<evidence type="ECO:0000256" key="1">
    <source>
        <dbReference type="ARBA" id="ARBA00004123"/>
    </source>
</evidence>
<sequence>MLIVISILSSSIKQSAVTFFPPYTSCEGNSTETASENVEASQSIPANSSHFSARSRAPLTEIQQGYIELTRSGTSSLSCVQTLTPLSTIKEVVGHVDKNLYVRDIVPYSILELISKDFKLSYLDGPSNPNSAVSSPSNKSLEIQRKTPLTLKRNIGSSSASTLKKRHTANKATGTRTSEVMTISKTMNSTDIKATRLYVPVEFTKTMAKAGVKETWYVIAPPIEGLVRSFIFQLLPSCGRETELKIGGDWQKFCLAYDLQEGTSVTMKIKSIEERTIQITIITP</sequence>
<dbReference type="SUPFAM" id="SSF101936">
    <property type="entry name" value="DNA-binding pseudobarrel domain"/>
    <property type="match status" value="1"/>
</dbReference>